<name>A0A1F7HEV0_9BACT</name>
<evidence type="ECO:0000313" key="2">
    <source>
        <dbReference type="EMBL" id="OGK29781.1"/>
    </source>
</evidence>
<dbReference type="EMBL" id="MFZV01000058">
    <property type="protein sequence ID" value="OGK29781.1"/>
    <property type="molecule type" value="Genomic_DNA"/>
</dbReference>
<protein>
    <submittedName>
        <fullName evidence="2">Uncharacterized protein</fullName>
    </submittedName>
</protein>
<feature type="transmembrane region" description="Helical" evidence="1">
    <location>
        <begin position="24"/>
        <end position="43"/>
    </location>
</feature>
<keyword evidence="1" id="KW-0472">Membrane</keyword>
<dbReference type="AlphaFoldDB" id="A0A1F7HEV0"/>
<sequence>MPIERSVLNPIEAQPPKKRWNKTFIFYSSLVASGALFTVALISRKSNPVVFKGAIAAGAVIIGAGNIYRAFKADPSNGNTPQNPSQAT</sequence>
<gene>
    <name evidence="2" type="ORF">A3F29_03090</name>
</gene>
<keyword evidence="1" id="KW-1133">Transmembrane helix</keyword>
<keyword evidence="1" id="KW-0812">Transmembrane</keyword>
<feature type="transmembrane region" description="Helical" evidence="1">
    <location>
        <begin position="49"/>
        <end position="68"/>
    </location>
</feature>
<organism evidence="2 3">
    <name type="scientific">Candidatus Roizmanbacteria bacterium RIFCSPHIGHO2_12_FULL_33_9</name>
    <dbReference type="NCBI Taxonomy" id="1802045"/>
    <lineage>
        <taxon>Bacteria</taxon>
        <taxon>Candidatus Roizmaniibacteriota</taxon>
    </lineage>
</organism>
<accession>A0A1F7HEV0</accession>
<proteinExistence type="predicted"/>
<comment type="caution">
    <text evidence="2">The sequence shown here is derived from an EMBL/GenBank/DDBJ whole genome shotgun (WGS) entry which is preliminary data.</text>
</comment>
<evidence type="ECO:0000256" key="1">
    <source>
        <dbReference type="SAM" id="Phobius"/>
    </source>
</evidence>
<evidence type="ECO:0000313" key="3">
    <source>
        <dbReference type="Proteomes" id="UP000177199"/>
    </source>
</evidence>
<dbReference type="Proteomes" id="UP000177199">
    <property type="component" value="Unassembled WGS sequence"/>
</dbReference>
<reference evidence="2 3" key="1">
    <citation type="journal article" date="2016" name="Nat. Commun.">
        <title>Thousands of microbial genomes shed light on interconnected biogeochemical processes in an aquifer system.</title>
        <authorList>
            <person name="Anantharaman K."/>
            <person name="Brown C.T."/>
            <person name="Hug L.A."/>
            <person name="Sharon I."/>
            <person name="Castelle C.J."/>
            <person name="Probst A.J."/>
            <person name="Thomas B.C."/>
            <person name="Singh A."/>
            <person name="Wilkins M.J."/>
            <person name="Karaoz U."/>
            <person name="Brodie E.L."/>
            <person name="Williams K.H."/>
            <person name="Hubbard S.S."/>
            <person name="Banfield J.F."/>
        </authorList>
    </citation>
    <scope>NUCLEOTIDE SEQUENCE [LARGE SCALE GENOMIC DNA]</scope>
</reference>